<dbReference type="Gene3D" id="3.30.450.150">
    <property type="entry name" value="Haem-degrading domain"/>
    <property type="match status" value="1"/>
</dbReference>
<dbReference type="Pfam" id="PF03928">
    <property type="entry name" value="HbpS-like"/>
    <property type="match status" value="1"/>
</dbReference>
<dbReference type="SUPFAM" id="SSF143744">
    <property type="entry name" value="GlcG-like"/>
    <property type="match status" value="1"/>
</dbReference>
<dbReference type="InterPro" id="IPR038084">
    <property type="entry name" value="PduO/GlcC-like_sf"/>
</dbReference>
<dbReference type="EMBL" id="FWDO01000004">
    <property type="protein sequence ID" value="SLM17654.1"/>
    <property type="molecule type" value="Genomic_DNA"/>
</dbReference>
<comment type="similarity">
    <text evidence="1">Belongs to the UPF0303 family.</text>
</comment>
<dbReference type="PANTHER" id="PTHR28255">
    <property type="match status" value="1"/>
</dbReference>
<gene>
    <name evidence="2" type="ORF">SPIRO4BDMA_40223</name>
</gene>
<dbReference type="NCBIfam" id="NF002696">
    <property type="entry name" value="PRK02487.1-5"/>
    <property type="match status" value="1"/>
</dbReference>
<proteinExistence type="inferred from homology"/>
<sequence length="166" mass="18465">MTPSKEMLDQIVHEEGELILERFTEEDAWELGCLLVEEARKREARVAVDIRRPAQILFHAALEGATPDNDEWIRRKSNVVFRFGKASFAVGISLALTDTTIEKKSFVSPLDYSPHGGAFPIRVTGCGLIACATVSGLPQEEDHALVTACIRKFKESKTAKKEHTAR</sequence>
<dbReference type="AlphaFoldDB" id="A0A3P3XN28"/>
<dbReference type="PANTHER" id="PTHR28255:SF1">
    <property type="entry name" value="UPF0303 PROTEIN YBR137W"/>
    <property type="match status" value="1"/>
</dbReference>
<name>A0A3P3XN28_9SPIR</name>
<evidence type="ECO:0000313" key="2">
    <source>
        <dbReference type="EMBL" id="SLM17654.1"/>
    </source>
</evidence>
<dbReference type="InterPro" id="IPR005624">
    <property type="entry name" value="PduO/GlcC-like"/>
</dbReference>
<protein>
    <recommendedName>
        <fullName evidence="1">UPF0303 protein SPIRO4BDMA_40223</fullName>
    </recommendedName>
</protein>
<evidence type="ECO:0000256" key="1">
    <source>
        <dbReference type="HAMAP-Rule" id="MF_00761"/>
    </source>
</evidence>
<dbReference type="HAMAP" id="MF_00761">
    <property type="entry name" value="UPF0303"/>
    <property type="match status" value="1"/>
</dbReference>
<organism evidence="2">
    <name type="scientific">uncultured spirochete</name>
    <dbReference type="NCBI Taxonomy" id="156406"/>
    <lineage>
        <taxon>Bacteria</taxon>
        <taxon>Pseudomonadati</taxon>
        <taxon>Spirochaetota</taxon>
        <taxon>Spirochaetia</taxon>
        <taxon>Spirochaetales</taxon>
        <taxon>environmental samples</taxon>
    </lineage>
</organism>
<reference evidence="2" key="1">
    <citation type="submission" date="2017-02" db="EMBL/GenBank/DDBJ databases">
        <authorList>
            <person name="Regsiter A."/>
            <person name="William W."/>
        </authorList>
    </citation>
    <scope>NUCLEOTIDE SEQUENCE</scope>
    <source>
        <strain evidence="2">BdmA 4</strain>
    </source>
</reference>
<accession>A0A3P3XN28</accession>
<dbReference type="PIRSF" id="PIRSF008757">
    <property type="entry name" value="UCP008757"/>
    <property type="match status" value="1"/>
</dbReference>
<dbReference type="InterPro" id="IPR010371">
    <property type="entry name" value="YBR137W-like"/>
</dbReference>